<keyword evidence="2" id="KW-1185">Reference proteome</keyword>
<name>A0ABV8BN08_9PSEU</name>
<proteinExistence type="predicted"/>
<dbReference type="RefSeq" id="WP_382371167.1">
    <property type="nucleotide sequence ID" value="NZ_JBHRZI010000011.1"/>
</dbReference>
<sequence>MGFFGTYAFEHGRWITLPEAERPPLVEPFLWMNILNSDFTEVVYAPAGPGTGVAYLGQTPRAYFGYPEASAPTDPDREAEGLAAWSGRAAAEIRGYLAEDDPEDTWLGKSGNDDPAEWLVEIKTARLLTALGLPLPTELR</sequence>
<dbReference type="Proteomes" id="UP001595690">
    <property type="component" value="Unassembled WGS sequence"/>
</dbReference>
<reference evidence="2" key="1">
    <citation type="journal article" date="2019" name="Int. J. Syst. Evol. Microbiol.">
        <title>The Global Catalogue of Microorganisms (GCM) 10K type strain sequencing project: providing services to taxonomists for standard genome sequencing and annotation.</title>
        <authorList>
            <consortium name="The Broad Institute Genomics Platform"/>
            <consortium name="The Broad Institute Genome Sequencing Center for Infectious Disease"/>
            <person name="Wu L."/>
            <person name="Ma J."/>
        </authorList>
    </citation>
    <scope>NUCLEOTIDE SEQUENCE [LARGE SCALE GENOMIC DNA]</scope>
    <source>
        <strain evidence="2">CGMCC 4.7405</strain>
    </source>
</reference>
<comment type="caution">
    <text evidence="1">The sequence shown here is derived from an EMBL/GenBank/DDBJ whole genome shotgun (WGS) entry which is preliminary data.</text>
</comment>
<organism evidence="1 2">
    <name type="scientific">Lentzea rhizosphaerae</name>
    <dbReference type="NCBI Taxonomy" id="2041025"/>
    <lineage>
        <taxon>Bacteria</taxon>
        <taxon>Bacillati</taxon>
        <taxon>Actinomycetota</taxon>
        <taxon>Actinomycetes</taxon>
        <taxon>Pseudonocardiales</taxon>
        <taxon>Pseudonocardiaceae</taxon>
        <taxon>Lentzea</taxon>
    </lineage>
</organism>
<accession>A0ABV8BN08</accession>
<evidence type="ECO:0000313" key="1">
    <source>
        <dbReference type="EMBL" id="MFC3891693.1"/>
    </source>
</evidence>
<gene>
    <name evidence="1" type="ORF">ACFOWZ_09405</name>
</gene>
<dbReference type="EMBL" id="JBHRZI010000011">
    <property type="protein sequence ID" value="MFC3891693.1"/>
    <property type="molecule type" value="Genomic_DNA"/>
</dbReference>
<protein>
    <submittedName>
        <fullName evidence="1">Uncharacterized protein</fullName>
    </submittedName>
</protein>
<evidence type="ECO:0000313" key="2">
    <source>
        <dbReference type="Proteomes" id="UP001595690"/>
    </source>
</evidence>